<evidence type="ECO:0000313" key="3">
    <source>
        <dbReference type="Proteomes" id="UP000030671"/>
    </source>
</evidence>
<dbReference type="EMBL" id="KI925464">
    <property type="protein sequence ID" value="ETW76946.1"/>
    <property type="molecule type" value="Genomic_DNA"/>
</dbReference>
<dbReference type="InParanoid" id="W4JVQ6"/>
<feature type="region of interest" description="Disordered" evidence="1">
    <location>
        <begin position="237"/>
        <end position="256"/>
    </location>
</feature>
<dbReference type="GeneID" id="20676612"/>
<dbReference type="HOGENOM" id="CLU_1086096_0_0_1"/>
<dbReference type="AlphaFoldDB" id="W4JVQ6"/>
<dbReference type="KEGG" id="hir:HETIRDRAFT_455346"/>
<proteinExistence type="predicted"/>
<protein>
    <submittedName>
        <fullName evidence="2">Uncharacterized protein</fullName>
    </submittedName>
</protein>
<evidence type="ECO:0000313" key="2">
    <source>
        <dbReference type="EMBL" id="ETW76946.1"/>
    </source>
</evidence>
<reference evidence="2 3" key="1">
    <citation type="journal article" date="2012" name="New Phytol.">
        <title>Insight into trade-off between wood decay and parasitism from the genome of a fungal forest pathogen.</title>
        <authorList>
            <person name="Olson A."/>
            <person name="Aerts A."/>
            <person name="Asiegbu F."/>
            <person name="Belbahri L."/>
            <person name="Bouzid O."/>
            <person name="Broberg A."/>
            <person name="Canback B."/>
            <person name="Coutinho P.M."/>
            <person name="Cullen D."/>
            <person name="Dalman K."/>
            <person name="Deflorio G."/>
            <person name="van Diepen L.T."/>
            <person name="Dunand C."/>
            <person name="Duplessis S."/>
            <person name="Durling M."/>
            <person name="Gonthier P."/>
            <person name="Grimwood J."/>
            <person name="Fossdal C.G."/>
            <person name="Hansson D."/>
            <person name="Henrissat B."/>
            <person name="Hietala A."/>
            <person name="Himmelstrand K."/>
            <person name="Hoffmeister D."/>
            <person name="Hogberg N."/>
            <person name="James T.Y."/>
            <person name="Karlsson M."/>
            <person name="Kohler A."/>
            <person name="Kues U."/>
            <person name="Lee Y.H."/>
            <person name="Lin Y.C."/>
            <person name="Lind M."/>
            <person name="Lindquist E."/>
            <person name="Lombard V."/>
            <person name="Lucas S."/>
            <person name="Lunden K."/>
            <person name="Morin E."/>
            <person name="Murat C."/>
            <person name="Park J."/>
            <person name="Raffaello T."/>
            <person name="Rouze P."/>
            <person name="Salamov A."/>
            <person name="Schmutz J."/>
            <person name="Solheim H."/>
            <person name="Stahlberg J."/>
            <person name="Velez H."/>
            <person name="de Vries R.P."/>
            <person name="Wiebenga A."/>
            <person name="Woodward S."/>
            <person name="Yakovlev I."/>
            <person name="Garbelotto M."/>
            <person name="Martin F."/>
            <person name="Grigoriev I.V."/>
            <person name="Stenlid J."/>
        </authorList>
    </citation>
    <scope>NUCLEOTIDE SEQUENCE [LARGE SCALE GENOMIC DNA]</scope>
    <source>
        <strain evidence="2 3">TC 32-1</strain>
    </source>
</reference>
<name>W4JVQ6_HETIT</name>
<feature type="region of interest" description="Disordered" evidence="1">
    <location>
        <begin position="1"/>
        <end position="53"/>
    </location>
</feature>
<keyword evidence="3" id="KW-1185">Reference proteome</keyword>
<dbReference type="RefSeq" id="XP_009551804.1">
    <property type="nucleotide sequence ID" value="XM_009553509.1"/>
</dbReference>
<dbReference type="Proteomes" id="UP000030671">
    <property type="component" value="Unassembled WGS sequence"/>
</dbReference>
<accession>W4JVQ6</accession>
<gene>
    <name evidence="2" type="ORF">HETIRDRAFT_455346</name>
</gene>
<sequence>MARVDLPETAGTRARLDRDPSTGRFLPRTRAVSGCIHQPPSVSSERPSQHRRRRHGMLENVLDAHTPQTGPGLPTPALPNPAPLPSSLGIAQKRVCSHVGRHISQTQPHPAICPPRWFAHAFQIHVGLDTDAVPGHSTPSSYDTDLARRTRTRLDQLWLAPPNQIGCPFRLSPSVDARIPHPWPPVETPSHDTLEGTQSVTASCQCLTPDPARPRCSIVGARARAFPGMTVTGSNSFSIPKETAGPLFRHPPPPFS</sequence>
<evidence type="ECO:0000256" key="1">
    <source>
        <dbReference type="SAM" id="MobiDB-lite"/>
    </source>
</evidence>
<organism evidence="2 3">
    <name type="scientific">Heterobasidion irregulare (strain TC 32-1)</name>
    <dbReference type="NCBI Taxonomy" id="747525"/>
    <lineage>
        <taxon>Eukaryota</taxon>
        <taxon>Fungi</taxon>
        <taxon>Dikarya</taxon>
        <taxon>Basidiomycota</taxon>
        <taxon>Agaricomycotina</taxon>
        <taxon>Agaricomycetes</taxon>
        <taxon>Russulales</taxon>
        <taxon>Bondarzewiaceae</taxon>
        <taxon>Heterobasidion</taxon>
        <taxon>Heterobasidion annosum species complex</taxon>
    </lineage>
</organism>